<organism evidence="14 15">
    <name type="scientific">Hipposideros armiger</name>
    <name type="common">Great Himalayan leaf-nosed bat</name>
    <dbReference type="NCBI Taxonomy" id="186990"/>
    <lineage>
        <taxon>Eukaryota</taxon>
        <taxon>Metazoa</taxon>
        <taxon>Chordata</taxon>
        <taxon>Craniata</taxon>
        <taxon>Vertebrata</taxon>
        <taxon>Euteleostomi</taxon>
        <taxon>Mammalia</taxon>
        <taxon>Eutheria</taxon>
        <taxon>Laurasiatheria</taxon>
        <taxon>Chiroptera</taxon>
        <taxon>Yinpterochiroptera</taxon>
        <taxon>Rhinolophoidea</taxon>
        <taxon>Hipposideridae</taxon>
        <taxon>Hipposideros</taxon>
    </lineage>
</organism>
<keyword evidence="3 12" id="KW-0645">Protease</keyword>
<dbReference type="SUPFAM" id="SSF143081">
    <property type="entry name" value="BB1717-like"/>
    <property type="match status" value="1"/>
</dbReference>
<evidence type="ECO:0000313" key="14">
    <source>
        <dbReference type="Proteomes" id="UP000694851"/>
    </source>
</evidence>
<dbReference type="InterPro" id="IPR036590">
    <property type="entry name" value="SRAP-like"/>
</dbReference>
<keyword evidence="8" id="KW-0456">Lyase</keyword>
<comment type="function">
    <text evidence="12">Sensor of abasic sites in single-stranded DNA (ssDNA) required to preserve genome integrity by promoting error-free repair of abasic sites. Acts as an enzyme that recognizes and binds abasic sites in ssDNA at replication forks and chemically modifies the lesion by forming a covalent cross-link with DNA: forms a stable thiazolidine linkage between a ring-opened abasic site and the alpha-amino and sulfhydryl substituents of its N-terminal catalytic cysteine residue. The HMCES DNA-protein cross-link is then either reversed or degraded. HMCES is able to catalyze the reversal of its thiazolidine cross-link and cycle between a cross-link and a non-cross-linked state depending on DNA context: mediates self-reversal of the thiazolidine cross-link in double stranded DNA, allowing APEX1 to initiate downstream repair of abasic sites. The HMCES DNA-protein cross-link can also be degraded by the SPRTN metalloprotease following unfolding by the BRIP1/FANCJ helicase. Acts as a protease: mediates autocatalytic processing of its N-terminal methionine in order to expose the catalytic cysteine.</text>
</comment>
<evidence type="ECO:0000256" key="13">
    <source>
        <dbReference type="SAM" id="MobiDB-lite"/>
    </source>
</evidence>
<dbReference type="Proteomes" id="UP000694851">
    <property type="component" value="Unplaced"/>
</dbReference>
<protein>
    <recommendedName>
        <fullName evidence="2 12">Abasic site processing protein HMCES</fullName>
        <shortName evidence="12">ES cell-specific 5hmC-binding protein</shortName>
        <ecNumber evidence="12">3.4.-.-</ecNumber>
    </recommendedName>
    <alternativeName>
        <fullName evidence="9 12">Embryonic stem cell-specific 5-hydroxymethylcytosine-binding protein</fullName>
    </alternativeName>
    <alternativeName>
        <fullName evidence="10 12">Peptidase HMCES</fullName>
    </alternativeName>
    <alternativeName>
        <fullName evidence="11 12">SRAP domain-containing protein 1</fullName>
    </alternativeName>
</protein>
<dbReference type="RefSeq" id="XP_019489292.1">
    <property type="nucleotide sequence ID" value="XM_019633747.1"/>
</dbReference>
<dbReference type="PANTHER" id="PTHR13604">
    <property type="entry name" value="DC12-RELATED"/>
    <property type="match status" value="1"/>
</dbReference>
<feature type="region of interest" description="Disordered" evidence="13">
    <location>
        <begin position="434"/>
        <end position="471"/>
    </location>
</feature>
<evidence type="ECO:0000256" key="9">
    <source>
        <dbReference type="ARBA" id="ARBA00030390"/>
    </source>
</evidence>
<dbReference type="AlphaFoldDB" id="A0A8B7QM85"/>
<dbReference type="KEGG" id="hai:109377417"/>
<name>A0A8B7QM85_HIPAR</name>
<reference evidence="15" key="1">
    <citation type="submission" date="2025-08" db="UniProtKB">
        <authorList>
            <consortium name="RefSeq"/>
        </authorList>
    </citation>
    <scope>IDENTIFICATION</scope>
    <source>
        <tissue evidence="15">Muscle</tissue>
    </source>
</reference>
<dbReference type="Gene3D" id="3.90.1680.10">
    <property type="entry name" value="SOS response associated peptidase-like"/>
    <property type="match status" value="1"/>
</dbReference>
<evidence type="ECO:0000256" key="7">
    <source>
        <dbReference type="ARBA" id="ARBA00023125"/>
    </source>
</evidence>
<dbReference type="InterPro" id="IPR003738">
    <property type="entry name" value="SRAP"/>
</dbReference>
<evidence type="ECO:0000256" key="3">
    <source>
        <dbReference type="ARBA" id="ARBA00022670"/>
    </source>
</evidence>
<evidence type="ECO:0000256" key="11">
    <source>
        <dbReference type="ARBA" id="ARBA00031130"/>
    </source>
</evidence>
<dbReference type="CTD" id="56941"/>
<evidence type="ECO:0000256" key="6">
    <source>
        <dbReference type="ARBA" id="ARBA00023124"/>
    </source>
</evidence>
<keyword evidence="5 12" id="KW-0378">Hydrolase</keyword>
<dbReference type="GO" id="GO:0008233">
    <property type="term" value="F:peptidase activity"/>
    <property type="evidence" value="ECO:0007669"/>
    <property type="project" value="UniProtKB-KW"/>
</dbReference>
<evidence type="ECO:0000256" key="1">
    <source>
        <dbReference type="ARBA" id="ARBA00008136"/>
    </source>
</evidence>
<dbReference type="GeneID" id="109377417"/>
<evidence type="ECO:0000256" key="2">
    <source>
        <dbReference type="ARBA" id="ARBA00015888"/>
    </source>
</evidence>
<dbReference type="PANTHER" id="PTHR13604:SF0">
    <property type="entry name" value="ABASIC SITE PROCESSING PROTEIN HMCES"/>
    <property type="match status" value="1"/>
</dbReference>
<evidence type="ECO:0000256" key="8">
    <source>
        <dbReference type="ARBA" id="ARBA00023239"/>
    </source>
</evidence>
<evidence type="ECO:0000256" key="5">
    <source>
        <dbReference type="ARBA" id="ARBA00022801"/>
    </source>
</evidence>
<dbReference type="OrthoDB" id="2111841at2759"/>
<evidence type="ECO:0000313" key="15">
    <source>
        <dbReference type="RefSeq" id="XP_019489292.1"/>
    </source>
</evidence>
<keyword evidence="6" id="KW-0190">Covalent protein-DNA linkage</keyword>
<dbReference type="GO" id="GO:0003697">
    <property type="term" value="F:single-stranded DNA binding"/>
    <property type="evidence" value="ECO:0007669"/>
    <property type="project" value="InterPro"/>
</dbReference>
<accession>A0A8B7QM85</accession>
<dbReference type="Pfam" id="PF02586">
    <property type="entry name" value="SRAP"/>
    <property type="match status" value="1"/>
</dbReference>
<proteinExistence type="inferred from homology"/>
<evidence type="ECO:0000256" key="12">
    <source>
        <dbReference type="RuleBase" id="RU364100"/>
    </source>
</evidence>
<feature type="region of interest" description="Disordered" evidence="13">
    <location>
        <begin position="1"/>
        <end position="46"/>
    </location>
</feature>
<gene>
    <name evidence="15" type="primary">HMCES</name>
</gene>
<keyword evidence="14" id="KW-1185">Reference proteome</keyword>
<sequence>MAGPELGARRDGAGGRTPAPERSGEMVPAGGLGANLTPRLGPGARGGVRPGSPWYWVRKEPRWKRVVRGSVEECVDEHPVTYLEMYSQELVPIMIGRANRGSQSGETLTSITPRTTRALNQAAQCFYLDYTLRSLWDPIQESIHPTYSPAASLEGLILPPTSQVMRHRTALTLIGADSSERIIAPMRWGLVPSWFKEDDPSKLRFNTTNCRSDTIMEKQSFKVPLGKGRRCVVLADGFYEWQRCQGTSQRQPYFIYFPQVKTEKSASIGAVSSPEDWEKVWDNWRLLTMAGIFDCWEPPEGGDSLYSFTIITVDSCKGLNDIHHRMPAILDGEEAVSKWLDFGEVSTQEALKLIHPTENITFHPVSTVVNNSRNNTLECLVPVNLLVKKELKASGSSQKMLQWLATKSPKKEGPKIPQKEESGVPLWSSQFLQKPFPTKRGRTGLLEQWLKQEKEEEPVAEEPVAKRPHSQ</sequence>
<dbReference type="GO" id="GO:0016829">
    <property type="term" value="F:lyase activity"/>
    <property type="evidence" value="ECO:0007669"/>
    <property type="project" value="UniProtKB-KW"/>
</dbReference>
<evidence type="ECO:0000256" key="4">
    <source>
        <dbReference type="ARBA" id="ARBA00022763"/>
    </source>
</evidence>
<keyword evidence="4" id="KW-0227">DNA damage</keyword>
<comment type="similarity">
    <text evidence="1 12">Belongs to the SOS response-associated peptidase family.</text>
</comment>
<dbReference type="EC" id="3.4.-.-" evidence="12"/>
<keyword evidence="7" id="KW-0238">DNA-binding</keyword>
<dbReference type="GO" id="GO:0006508">
    <property type="term" value="P:proteolysis"/>
    <property type="evidence" value="ECO:0007669"/>
    <property type="project" value="UniProtKB-KW"/>
</dbReference>
<dbReference type="GO" id="GO:0106300">
    <property type="term" value="P:protein-DNA covalent cross-linking repair"/>
    <property type="evidence" value="ECO:0007669"/>
    <property type="project" value="InterPro"/>
</dbReference>
<evidence type="ECO:0000256" key="10">
    <source>
        <dbReference type="ARBA" id="ARBA00030898"/>
    </source>
</evidence>